<dbReference type="GO" id="GO:0016787">
    <property type="term" value="F:hydrolase activity"/>
    <property type="evidence" value="ECO:0007669"/>
    <property type="project" value="UniProtKB-KW"/>
</dbReference>
<dbReference type="EMBL" id="DXCF01000015">
    <property type="protein sequence ID" value="HIZ09397.1"/>
    <property type="molecule type" value="Genomic_DNA"/>
</dbReference>
<dbReference type="InterPro" id="IPR012341">
    <property type="entry name" value="6hp_glycosidase-like_sf"/>
</dbReference>
<reference evidence="3" key="1">
    <citation type="journal article" date="2021" name="PeerJ">
        <title>Extensive microbial diversity within the chicken gut microbiome revealed by metagenomics and culture.</title>
        <authorList>
            <person name="Gilroy R."/>
            <person name="Ravi A."/>
            <person name="Getino M."/>
            <person name="Pursley I."/>
            <person name="Horton D.L."/>
            <person name="Alikhan N.F."/>
            <person name="Baker D."/>
            <person name="Gharbi K."/>
            <person name="Hall N."/>
            <person name="Watson M."/>
            <person name="Adriaenssens E.M."/>
            <person name="Foster-Nyarko E."/>
            <person name="Jarju S."/>
            <person name="Secka A."/>
            <person name="Antonio M."/>
            <person name="Oren A."/>
            <person name="Chaudhuri R.R."/>
            <person name="La Ragione R."/>
            <person name="Hildebrand F."/>
            <person name="Pallen M.J."/>
        </authorList>
    </citation>
    <scope>NUCLEOTIDE SEQUENCE</scope>
    <source>
        <strain evidence="3">CHK192-19661</strain>
    </source>
</reference>
<dbReference type="Proteomes" id="UP000824025">
    <property type="component" value="Unassembled WGS sequence"/>
</dbReference>
<evidence type="ECO:0000259" key="1">
    <source>
        <dbReference type="Pfam" id="PF05592"/>
    </source>
</evidence>
<dbReference type="Gene3D" id="2.60.120.260">
    <property type="entry name" value="Galactose-binding domain-like"/>
    <property type="match status" value="2"/>
</dbReference>
<dbReference type="SUPFAM" id="SSF49785">
    <property type="entry name" value="Galactose-binding domain-like"/>
    <property type="match status" value="1"/>
</dbReference>
<dbReference type="InterPro" id="IPR008979">
    <property type="entry name" value="Galactose-bd-like_sf"/>
</dbReference>
<dbReference type="InterPro" id="IPR008902">
    <property type="entry name" value="Rhamnosid_concanavalin"/>
</dbReference>
<dbReference type="Gene3D" id="1.50.10.10">
    <property type="match status" value="1"/>
</dbReference>
<evidence type="ECO:0000313" key="3">
    <source>
        <dbReference type="EMBL" id="HIZ09397.1"/>
    </source>
</evidence>
<dbReference type="GO" id="GO:0005975">
    <property type="term" value="P:carbohydrate metabolic process"/>
    <property type="evidence" value="ECO:0007669"/>
    <property type="project" value="InterPro"/>
</dbReference>
<sequence length="637" mass="71577">MFDKSKWIWYTAQAEDDTYGEFYAPLQCREGEKTVLRISCDGDYALYINGTFVDSNQYADFEHYKIFDEIDLTPHVRGGDNHFAVRVWHAGIPTQRYKPAPAGLLFEAECGGETVLASNESILSRESRAFRCRYLKRITGQLGLSFLYDADKEDGWLTGGGDGFAPSVPAGKNCTMFPRPVRKLSYGLPRPMKSVSALSGNSFLVDLGEERTGMPLLRLFTEARQKITVSYGEHLKDGHVCRKIATRDFSFEYIAKEGENSFFNPFLRLGCRYLEVEGEQPFRLSYAGCVPHFFPAERADYSFLRGRDRQICEICLNTLDLCMSEHYMDCPWREQDLYAFDARNQMLCGYTAFKGGNFAYARANLLLMSKDEREDGLLSICFPCGVDLTIPSFSLYYFLAVREYTRYSGDATLAAEVFGKLESVLKVFLSHMREGLVVRFSGSEHWNFYDWVAPLTGSLGYSNEEKPDLILNALTVLALESFREICSAAGCAFAYEGVLSALKERIRTVFYDGEKKLFFYSMEEKVYTELGNALCVLCGIAPPESAAAICEGIVSGSLIACTLSMRAFKYDALLHTDKEKYAPFILGEIRRDYGMMLDAGSSTVWETVEGAPAFGGAGSLCHGWSAVPAHYFRLLLS</sequence>
<keyword evidence="3" id="KW-0378">Hydrolase</keyword>
<reference evidence="3" key="2">
    <citation type="submission" date="2021-04" db="EMBL/GenBank/DDBJ databases">
        <authorList>
            <person name="Gilroy R."/>
        </authorList>
    </citation>
    <scope>NUCLEOTIDE SEQUENCE</scope>
    <source>
        <strain evidence="3">CHK192-19661</strain>
    </source>
</reference>
<comment type="caution">
    <text evidence="3">The sequence shown here is derived from an EMBL/GenBank/DDBJ whole genome shotgun (WGS) entry which is preliminary data.</text>
</comment>
<feature type="domain" description="Alpha-L-rhamnosidase concanavalin-like" evidence="1">
    <location>
        <begin position="199"/>
        <end position="279"/>
    </location>
</feature>
<evidence type="ECO:0000259" key="2">
    <source>
        <dbReference type="Pfam" id="PF17389"/>
    </source>
</evidence>
<proteinExistence type="predicted"/>
<organism evidence="3 4">
    <name type="scientific">Candidatus Borkfalkia avicola</name>
    <dbReference type="NCBI Taxonomy" id="2838503"/>
    <lineage>
        <taxon>Bacteria</taxon>
        <taxon>Bacillati</taxon>
        <taxon>Bacillota</taxon>
        <taxon>Clostridia</taxon>
        <taxon>Christensenellales</taxon>
        <taxon>Christensenellaceae</taxon>
        <taxon>Candidatus Borkfalkia</taxon>
    </lineage>
</organism>
<dbReference type="PANTHER" id="PTHR34987:SF2">
    <property type="entry name" value="B, PUTATIVE (AFU_ORTHOLOGUE AFUA_7G05040)-RELATED"/>
    <property type="match status" value="1"/>
</dbReference>
<accession>A0A9D2D676</accession>
<dbReference type="InterPro" id="IPR008928">
    <property type="entry name" value="6-hairpin_glycosidase_sf"/>
</dbReference>
<dbReference type="PANTHER" id="PTHR34987">
    <property type="entry name" value="C, PUTATIVE (AFU_ORTHOLOGUE AFUA_3G02880)-RELATED"/>
    <property type="match status" value="1"/>
</dbReference>
<dbReference type="InterPro" id="IPR035396">
    <property type="entry name" value="Bac_rhamnosid6H"/>
</dbReference>
<protein>
    <submittedName>
        <fullName evidence="3">Family 78 glycoside hydrolase catalytic domain</fullName>
    </submittedName>
</protein>
<feature type="domain" description="Alpha-L-rhamnosidase six-hairpin glycosidase" evidence="2">
    <location>
        <begin position="310"/>
        <end position="632"/>
    </location>
</feature>
<evidence type="ECO:0000313" key="4">
    <source>
        <dbReference type="Proteomes" id="UP000824025"/>
    </source>
</evidence>
<name>A0A9D2D676_9FIRM</name>
<dbReference type="Pfam" id="PF17389">
    <property type="entry name" value="Bac_rhamnosid6H"/>
    <property type="match status" value="1"/>
</dbReference>
<dbReference type="AlphaFoldDB" id="A0A9D2D676"/>
<dbReference type="SUPFAM" id="SSF48208">
    <property type="entry name" value="Six-hairpin glycosidases"/>
    <property type="match status" value="1"/>
</dbReference>
<gene>
    <name evidence="3" type="ORF">H9726_02795</name>
</gene>
<dbReference type="Pfam" id="PF05592">
    <property type="entry name" value="Bac_rhamnosid"/>
    <property type="match status" value="1"/>
</dbReference>